<gene>
    <name evidence="1" type="ORF">NFI99_28030</name>
</gene>
<dbReference type="EMBL" id="CP099587">
    <property type="protein sequence ID" value="USS45428.1"/>
    <property type="molecule type" value="Genomic_DNA"/>
</dbReference>
<dbReference type="RefSeq" id="WP_252836828.1">
    <property type="nucleotide sequence ID" value="NZ_CP099587.1"/>
</dbReference>
<sequence>MTSRQNIKLSAAQRLVMQPLTDAAMREALDEFELVCENNDVRKLTDAEKYAAQEFALSLVHGDPSAPVTYAETTDKRAPALILTGAQLLEALDFIAPDRTADQFESEVSFQYGKGHSGEGIYCWITEYPDEGASLLDGSTVAADGEASDELLQLDKLLADFHTTVWHAGAGDNGPIDFDIAGKEEAKAIQRHVRAMLAERAAVSPATADRICTLIPLSERHPVADDHPRVIVFTDGSDFNGAQFFDVSADTLNECFYESPDEQPEVCRHATHWMPRPSLHNAAPATADERALRAEVDRLNAIINTPQSGEFHRAVSIEAEHQRQRWAATDANKTAEDWAATVAYLVAKAMAACGREHREKYEHHIITAAAALANWHVALDAQRGGGKQ</sequence>
<reference evidence="1" key="1">
    <citation type="submission" date="2022-06" db="EMBL/GenBank/DDBJ databases">
        <title>Draft genome sequence of Burkholderia glumae strain GR20004 isolated from rice panicle showing bacterial panicle blight.</title>
        <authorList>
            <person name="Choi S.Y."/>
            <person name="Lee Y.H."/>
        </authorList>
    </citation>
    <scope>NUCLEOTIDE SEQUENCE</scope>
    <source>
        <strain evidence="1">GR20004</strain>
    </source>
</reference>
<name>A0ABY5BEY2_BURGL</name>
<evidence type="ECO:0000313" key="2">
    <source>
        <dbReference type="Proteomes" id="UP001056386"/>
    </source>
</evidence>
<protein>
    <submittedName>
        <fullName evidence="1">Uncharacterized protein</fullName>
    </submittedName>
</protein>
<organism evidence="1 2">
    <name type="scientific">Burkholderia glumae</name>
    <name type="common">Pseudomonas glumae</name>
    <dbReference type="NCBI Taxonomy" id="337"/>
    <lineage>
        <taxon>Bacteria</taxon>
        <taxon>Pseudomonadati</taxon>
        <taxon>Pseudomonadota</taxon>
        <taxon>Betaproteobacteria</taxon>
        <taxon>Burkholderiales</taxon>
        <taxon>Burkholderiaceae</taxon>
        <taxon>Burkholderia</taxon>
    </lineage>
</organism>
<accession>A0ABY5BEY2</accession>
<keyword evidence="2" id="KW-1185">Reference proteome</keyword>
<evidence type="ECO:0000313" key="1">
    <source>
        <dbReference type="EMBL" id="USS45428.1"/>
    </source>
</evidence>
<proteinExistence type="predicted"/>
<dbReference type="Proteomes" id="UP001056386">
    <property type="component" value="Chromosome 1"/>
</dbReference>